<evidence type="ECO:0000313" key="6">
    <source>
        <dbReference type="EMBL" id="ANS77684.1"/>
    </source>
</evidence>
<dbReference type="EC" id="2.1.1.-" evidence="6"/>
<evidence type="ECO:0000256" key="4">
    <source>
        <dbReference type="SAM" id="MobiDB-lite"/>
    </source>
</evidence>
<feature type="domain" description="Methyltransferase type 11" evidence="5">
    <location>
        <begin position="39"/>
        <end position="128"/>
    </location>
</feature>
<organism evidence="6 7">
    <name type="scientific">Serinicoccus hydrothermalis</name>
    <dbReference type="NCBI Taxonomy" id="1758689"/>
    <lineage>
        <taxon>Bacteria</taxon>
        <taxon>Bacillati</taxon>
        <taxon>Actinomycetota</taxon>
        <taxon>Actinomycetes</taxon>
        <taxon>Micrococcales</taxon>
        <taxon>Ornithinimicrobiaceae</taxon>
        <taxon>Serinicoccus</taxon>
    </lineage>
</organism>
<dbReference type="AlphaFoldDB" id="A0A1B1N8E5"/>
<keyword evidence="2 6" id="KW-0489">Methyltransferase</keyword>
<comment type="similarity">
    <text evidence="1">Belongs to the methyltransferase superfamily.</text>
</comment>
<dbReference type="RefSeq" id="WP_083190416.1">
    <property type="nucleotide sequence ID" value="NZ_CP014989.1"/>
</dbReference>
<dbReference type="STRING" id="1758689.SGUI_0288"/>
<proteinExistence type="inferred from homology"/>
<dbReference type="Gene3D" id="3.40.50.150">
    <property type="entry name" value="Vaccinia Virus protein VP39"/>
    <property type="match status" value="1"/>
</dbReference>
<dbReference type="PANTHER" id="PTHR44942">
    <property type="entry name" value="METHYLTRANSF_11 DOMAIN-CONTAINING PROTEIN"/>
    <property type="match status" value="1"/>
</dbReference>
<dbReference type="InterPro" id="IPR029063">
    <property type="entry name" value="SAM-dependent_MTases_sf"/>
</dbReference>
<accession>A0A1B1N8E5</accession>
<dbReference type="KEGG" id="serj:SGUI_0288"/>
<dbReference type="Pfam" id="PF08241">
    <property type="entry name" value="Methyltransf_11"/>
    <property type="match status" value="1"/>
</dbReference>
<feature type="region of interest" description="Disordered" evidence="4">
    <location>
        <begin position="152"/>
        <end position="171"/>
    </location>
</feature>
<evidence type="ECO:0000313" key="7">
    <source>
        <dbReference type="Proteomes" id="UP000092482"/>
    </source>
</evidence>
<evidence type="ECO:0000256" key="2">
    <source>
        <dbReference type="ARBA" id="ARBA00022603"/>
    </source>
</evidence>
<dbReference type="SUPFAM" id="SSF53335">
    <property type="entry name" value="S-adenosyl-L-methionine-dependent methyltransferases"/>
    <property type="match status" value="1"/>
</dbReference>
<name>A0A1B1N8E5_9MICO</name>
<dbReference type="GO" id="GO:0032259">
    <property type="term" value="P:methylation"/>
    <property type="evidence" value="ECO:0007669"/>
    <property type="project" value="UniProtKB-KW"/>
</dbReference>
<keyword evidence="3 6" id="KW-0808">Transferase</keyword>
<dbReference type="CDD" id="cd02440">
    <property type="entry name" value="AdoMet_MTases"/>
    <property type="match status" value="1"/>
</dbReference>
<dbReference type="InterPro" id="IPR013216">
    <property type="entry name" value="Methyltransf_11"/>
</dbReference>
<dbReference type="Proteomes" id="UP000092482">
    <property type="component" value="Chromosome"/>
</dbReference>
<dbReference type="PATRIC" id="fig|1758689.4.peg.293"/>
<evidence type="ECO:0000256" key="3">
    <source>
        <dbReference type="ARBA" id="ARBA00022679"/>
    </source>
</evidence>
<dbReference type="GO" id="GO:0008757">
    <property type="term" value="F:S-adenosylmethionine-dependent methyltransferase activity"/>
    <property type="evidence" value="ECO:0007669"/>
    <property type="project" value="InterPro"/>
</dbReference>
<evidence type="ECO:0000259" key="5">
    <source>
        <dbReference type="Pfam" id="PF08241"/>
    </source>
</evidence>
<sequence>MTRLVGSFAEGGDDYERLRPSYPDAAVDLLAPGRGADVVDVGAGTGKLTRLLMARGHRVRAVEPSGAMRETLRRALPGVEVLPGTGEATGLPQGSADLVTYAQSWHWTDPERAGVEAARLLRPGGVLATVWNMFDDTVPWMVDVERAMHSSERAWQPGPDGGVAARGEPGGTFGPRRRDLVRWTDTVALDDLRLVVRTRSYYLEGTVAERRDIDHEVEQALARHFRDAPGGQSVEVPYVTTVDRYARG</sequence>
<keyword evidence="7" id="KW-1185">Reference proteome</keyword>
<gene>
    <name evidence="6" type="ORF">SGUI_0288</name>
</gene>
<evidence type="ECO:0000256" key="1">
    <source>
        <dbReference type="ARBA" id="ARBA00008361"/>
    </source>
</evidence>
<reference evidence="6 7" key="1">
    <citation type="submission" date="2016-03" db="EMBL/GenBank/DDBJ databases">
        <title>Shallow-sea hydrothermal system.</title>
        <authorList>
            <person name="Tang K."/>
        </authorList>
    </citation>
    <scope>NUCLEOTIDE SEQUENCE [LARGE SCALE GENOMIC DNA]</scope>
    <source>
        <strain evidence="6 7">JLT9</strain>
    </source>
</reference>
<protein>
    <submittedName>
        <fullName evidence="6">Methyltransferase</fullName>
        <ecNumber evidence="6">2.1.1.-</ecNumber>
    </submittedName>
</protein>
<dbReference type="InterPro" id="IPR051052">
    <property type="entry name" value="Diverse_substrate_MTase"/>
</dbReference>
<dbReference type="EMBL" id="CP014989">
    <property type="protein sequence ID" value="ANS77684.1"/>
    <property type="molecule type" value="Genomic_DNA"/>
</dbReference>
<dbReference type="PANTHER" id="PTHR44942:SF4">
    <property type="entry name" value="METHYLTRANSFERASE TYPE 11 DOMAIN-CONTAINING PROTEIN"/>
    <property type="match status" value="1"/>
</dbReference>